<dbReference type="AlphaFoldDB" id="A0A5C3FC25"/>
<feature type="signal peptide" evidence="1">
    <location>
        <begin position="1"/>
        <end position="26"/>
    </location>
</feature>
<feature type="chain" id="PRO_5022734162" evidence="1">
    <location>
        <begin position="27"/>
        <end position="511"/>
    </location>
</feature>
<evidence type="ECO:0000256" key="1">
    <source>
        <dbReference type="SAM" id="SignalP"/>
    </source>
</evidence>
<dbReference type="EMBL" id="OOIP01000032">
    <property type="protein sequence ID" value="SPO41830.1"/>
    <property type="molecule type" value="Genomic_DNA"/>
</dbReference>
<organism evidence="2 3">
    <name type="scientific">Pseudozyma flocculosa</name>
    <dbReference type="NCBI Taxonomy" id="84751"/>
    <lineage>
        <taxon>Eukaryota</taxon>
        <taxon>Fungi</taxon>
        <taxon>Dikarya</taxon>
        <taxon>Basidiomycota</taxon>
        <taxon>Ustilaginomycotina</taxon>
        <taxon>Ustilaginomycetes</taxon>
        <taxon>Ustilaginales</taxon>
        <taxon>Ustilaginaceae</taxon>
        <taxon>Pseudozyma</taxon>
    </lineage>
</organism>
<sequence length="511" mass="57406">MRPSHSLPIVLFLLLALLLLTTSTFAQTPHPIQFQGYSNPDPSVKAALVYTDVKLDDLLAHQVLALSGKYTDIVVAITAVEEQALAQQILEDFLHDMRAEQTGVRFHYLRADNPFPFGAPHEKTWEGYEPRYRTSGAYRYSGEALDSLLRGKSVDVFQIAPVAPHDTSILVDLPHDDYFDIHLFHVTHGYNTRIASAGSEEAGVYDEAAQVAWVRGIEARVLRHNPDAHVVFTDSSVNTWLGQDGKSQRVTDLLEAGVPKRYIDMALWDNFPARQFGNALRLMDDDDVARRDDIVGRIVPPAWLRRSRSLRRGVYADRDGDGWSHRALQAMHYGRSNPTTPLGRAINAHYVALGREEIMPWLVAELEDLAHRDQVDTQRYRTAKTVLGRFRYDVVPMFEVSQVEAYDANHIMAVLASRDGKMPNAGDGFIRLKLHQENDDWSALSKLHPAPPNEVGHGWKLEPVPRGWSAQELPQWFARIPAIGAQAADSASSSLRHFVPRSLGPARRLQT</sequence>
<reference evidence="2 3" key="1">
    <citation type="submission" date="2018-03" db="EMBL/GenBank/DDBJ databases">
        <authorList>
            <person name="Guldener U."/>
        </authorList>
    </citation>
    <scope>NUCLEOTIDE SEQUENCE [LARGE SCALE GENOMIC DNA]</scope>
    <source>
        <strain evidence="2 3">DAOM196992</strain>
    </source>
</reference>
<evidence type="ECO:0000313" key="2">
    <source>
        <dbReference type="EMBL" id="SPO41830.1"/>
    </source>
</evidence>
<proteinExistence type="predicted"/>
<accession>A0A5C3FC25</accession>
<dbReference type="OrthoDB" id="2546683at2759"/>
<keyword evidence="1" id="KW-0732">Signal</keyword>
<evidence type="ECO:0000313" key="3">
    <source>
        <dbReference type="Proteomes" id="UP000323386"/>
    </source>
</evidence>
<name>A0A5C3FC25_9BASI</name>
<keyword evidence="3" id="KW-1185">Reference proteome</keyword>
<gene>
    <name evidence="2" type="ORF">PSFLO_07312</name>
</gene>
<dbReference type="Proteomes" id="UP000323386">
    <property type="component" value="Unassembled WGS sequence"/>
</dbReference>
<protein>
    <submittedName>
        <fullName evidence="2">Uncharacterized protein</fullName>
    </submittedName>
</protein>